<evidence type="ECO:0000256" key="1">
    <source>
        <dbReference type="SAM" id="MobiDB-lite"/>
    </source>
</evidence>
<accession>A0A364KRQ7</accession>
<feature type="compositionally biased region" description="Low complexity" evidence="1">
    <location>
        <begin position="11"/>
        <end position="30"/>
    </location>
</feature>
<dbReference type="AlphaFoldDB" id="A0A364KRQ7"/>
<protein>
    <submittedName>
        <fullName evidence="2">Uncharacterized protein</fullName>
    </submittedName>
</protein>
<name>A0A364KRQ7_TALAM</name>
<feature type="region of interest" description="Disordered" evidence="1">
    <location>
        <begin position="1"/>
        <end position="30"/>
    </location>
</feature>
<gene>
    <name evidence="2" type="ORF">BHQ10_002254</name>
</gene>
<dbReference type="RefSeq" id="XP_040730759.1">
    <property type="nucleotide sequence ID" value="XM_040874380.1"/>
</dbReference>
<evidence type="ECO:0000313" key="3">
    <source>
        <dbReference type="Proteomes" id="UP000249363"/>
    </source>
</evidence>
<evidence type="ECO:0000313" key="2">
    <source>
        <dbReference type="EMBL" id="RAO66242.1"/>
    </source>
</evidence>
<proteinExistence type="predicted"/>
<organism evidence="2 3">
    <name type="scientific">Talaromyces amestolkiae</name>
    <dbReference type="NCBI Taxonomy" id="1196081"/>
    <lineage>
        <taxon>Eukaryota</taxon>
        <taxon>Fungi</taxon>
        <taxon>Dikarya</taxon>
        <taxon>Ascomycota</taxon>
        <taxon>Pezizomycotina</taxon>
        <taxon>Eurotiomycetes</taxon>
        <taxon>Eurotiomycetidae</taxon>
        <taxon>Eurotiales</taxon>
        <taxon>Trichocomaceae</taxon>
        <taxon>Talaromyces</taxon>
        <taxon>Talaromyces sect. Talaromyces</taxon>
    </lineage>
</organism>
<comment type="caution">
    <text evidence="2">The sequence shown here is derived from an EMBL/GenBank/DDBJ whole genome shotgun (WGS) entry which is preliminary data.</text>
</comment>
<dbReference type="GeneID" id="63791471"/>
<keyword evidence="3" id="KW-1185">Reference proteome</keyword>
<dbReference type="Proteomes" id="UP000249363">
    <property type="component" value="Unassembled WGS sequence"/>
</dbReference>
<sequence>MVETKDDASLAVQQTAAATPSAPSSAVTSSAEKCVDVNALVQKEHNPPAPYDTDQPLQRSTVHDDTDIDIIWHNLHADSDFTAFRKKSDGPMERILVDFARVVEAGVFEEVVSVTASKYMFNVTVVCSKGWDEVSGFIGAIL</sequence>
<reference evidence="2 3" key="1">
    <citation type="journal article" date="2017" name="Biotechnol. Biofuels">
        <title>Differential beta-glucosidase expression as a function of carbon source availability in Talaromyces amestolkiae: a genomic and proteomic approach.</title>
        <authorList>
            <person name="de Eugenio L.I."/>
            <person name="Mendez-Liter J.A."/>
            <person name="Nieto-Dominguez M."/>
            <person name="Alonso L."/>
            <person name="Gil-Munoz J."/>
            <person name="Barriuso J."/>
            <person name="Prieto A."/>
            <person name="Martinez M.J."/>
        </authorList>
    </citation>
    <scope>NUCLEOTIDE SEQUENCE [LARGE SCALE GENOMIC DNA]</scope>
    <source>
        <strain evidence="2 3">CIB</strain>
    </source>
</reference>
<dbReference type="OrthoDB" id="4523014at2759"/>
<dbReference type="EMBL" id="MIKG01000003">
    <property type="protein sequence ID" value="RAO66242.1"/>
    <property type="molecule type" value="Genomic_DNA"/>
</dbReference>